<keyword evidence="2 4" id="KW-0863">Zinc-finger</keyword>
<dbReference type="GO" id="GO:0008270">
    <property type="term" value="F:zinc ion binding"/>
    <property type="evidence" value="ECO:0007669"/>
    <property type="project" value="UniProtKB-KW"/>
</dbReference>
<evidence type="ECO:0000259" key="5">
    <source>
        <dbReference type="PROSITE" id="PS50966"/>
    </source>
</evidence>
<dbReference type="Proteomes" id="UP000009376">
    <property type="component" value="Unassembled WGS sequence"/>
</dbReference>
<evidence type="ECO:0000256" key="3">
    <source>
        <dbReference type="ARBA" id="ARBA00022833"/>
    </source>
</evidence>
<feature type="domain" description="SWIM-type" evidence="5">
    <location>
        <begin position="55"/>
        <end position="96"/>
    </location>
</feature>
<sequence>MDKKECIGKKLEDILETPILISTDKKTRIYGLKNKGRDIEISAYSRSESREDYFHKVEIEYLPASKYIINGSCTCESFRYYGMPCKHMLTVRNVYIKNQQKLING</sequence>
<dbReference type="GO" id="GO:0006355">
    <property type="term" value="P:regulation of DNA-templated transcription"/>
    <property type="evidence" value="ECO:0007669"/>
    <property type="project" value="InterPro"/>
</dbReference>
<keyword evidence="3" id="KW-0862">Zinc</keyword>
<evidence type="ECO:0000256" key="4">
    <source>
        <dbReference type="PROSITE-ProRule" id="PRU00325"/>
    </source>
</evidence>
<dbReference type="SUPFAM" id="SSF47040">
    <property type="entry name" value="Kix domain of CBP (creb binding protein)"/>
    <property type="match status" value="1"/>
</dbReference>
<dbReference type="AlphaFoldDB" id="D6GVG3"/>
<dbReference type="InterPro" id="IPR007527">
    <property type="entry name" value="Znf_SWIM"/>
</dbReference>
<dbReference type="GO" id="GO:0003712">
    <property type="term" value="F:transcription coregulator activity"/>
    <property type="evidence" value="ECO:0007669"/>
    <property type="project" value="InterPro"/>
</dbReference>
<dbReference type="EMBL" id="GG745553">
    <property type="protein sequence ID" value="EFD92801.1"/>
    <property type="molecule type" value="Genomic_DNA"/>
</dbReference>
<dbReference type="InterPro" id="IPR006564">
    <property type="entry name" value="Znf_PMZ"/>
</dbReference>
<gene>
    <name evidence="6" type="ORF">BJBARM5_0476</name>
</gene>
<name>D6GVG3_PARA5</name>
<dbReference type="PROSITE" id="PS50966">
    <property type="entry name" value="ZF_SWIM"/>
    <property type="match status" value="1"/>
</dbReference>
<evidence type="ECO:0000313" key="6">
    <source>
        <dbReference type="EMBL" id="EFD92801.1"/>
    </source>
</evidence>
<dbReference type="InterPro" id="IPR036529">
    <property type="entry name" value="KIX_dom_sf"/>
</dbReference>
<dbReference type="SMART" id="SM00575">
    <property type="entry name" value="ZnF_PMZ"/>
    <property type="match status" value="1"/>
</dbReference>
<accession>D6GVG3</accession>
<evidence type="ECO:0000256" key="1">
    <source>
        <dbReference type="ARBA" id="ARBA00022723"/>
    </source>
</evidence>
<evidence type="ECO:0000313" key="7">
    <source>
        <dbReference type="Proteomes" id="UP000009376"/>
    </source>
</evidence>
<protein>
    <submittedName>
        <fullName evidence="6">Zinc finger SWIM domain protein</fullName>
    </submittedName>
</protein>
<dbReference type="Pfam" id="PF04434">
    <property type="entry name" value="SWIM"/>
    <property type="match status" value="1"/>
</dbReference>
<organism evidence="6 7">
    <name type="scientific">Candidatus Parvarchaeum acidophilus ARMAN-5</name>
    <dbReference type="NCBI Taxonomy" id="662762"/>
    <lineage>
        <taxon>Archaea</taxon>
        <taxon>Candidatus Parvarchaeota</taxon>
        <taxon>Candidatus Parvarchaeum</taxon>
    </lineage>
</organism>
<reference evidence="6" key="1">
    <citation type="journal article" date="2010" name="Proc. Natl. Acad. Sci. U.S.A.">
        <title>Enigmatic, ultrasmall, uncultivated Archaea.</title>
        <authorList>
            <person name="Baker B.J."/>
            <person name="Comolli L.R."/>
            <person name="Dick G.J."/>
            <person name="Hauser L.J."/>
            <person name="Hyatt D."/>
            <person name="Dill B.D."/>
            <person name="Land M.L."/>
            <person name="Verberkmoes N.C."/>
            <person name="Hettich R.L."/>
            <person name="Banfield J.F."/>
        </authorList>
    </citation>
    <scope>NUCLEOTIDE SEQUENCE [LARGE SCALE GENOMIC DNA]</scope>
</reference>
<evidence type="ECO:0000256" key="2">
    <source>
        <dbReference type="ARBA" id="ARBA00022771"/>
    </source>
</evidence>
<proteinExistence type="predicted"/>
<keyword evidence="1" id="KW-0479">Metal-binding</keyword>